<evidence type="ECO:0000313" key="2">
    <source>
        <dbReference type="EMBL" id="MCU9613736.1"/>
    </source>
</evidence>
<name>A0AAE3LNB2_9BACI</name>
<feature type="transmembrane region" description="Helical" evidence="1">
    <location>
        <begin position="79"/>
        <end position="97"/>
    </location>
</feature>
<keyword evidence="3" id="KW-1185">Reference proteome</keyword>
<gene>
    <name evidence="2" type="ORF">OEV98_09195</name>
</gene>
<accession>A0AAE3LNB2</accession>
<keyword evidence="1" id="KW-0472">Membrane</keyword>
<organism evidence="2 3">
    <name type="scientific">Perspicuibacillus lycopersici</name>
    <dbReference type="NCBI Taxonomy" id="1325689"/>
    <lineage>
        <taxon>Bacteria</taxon>
        <taxon>Bacillati</taxon>
        <taxon>Bacillota</taxon>
        <taxon>Bacilli</taxon>
        <taxon>Bacillales</taxon>
        <taxon>Bacillaceae</taxon>
        <taxon>Perspicuibacillus</taxon>
    </lineage>
</organism>
<dbReference type="AlphaFoldDB" id="A0AAE3LNB2"/>
<evidence type="ECO:0000313" key="3">
    <source>
        <dbReference type="Proteomes" id="UP001209318"/>
    </source>
</evidence>
<comment type="caution">
    <text evidence="2">The sequence shown here is derived from an EMBL/GenBank/DDBJ whole genome shotgun (WGS) entry which is preliminary data.</text>
</comment>
<dbReference type="Proteomes" id="UP001209318">
    <property type="component" value="Unassembled WGS sequence"/>
</dbReference>
<dbReference type="EMBL" id="JAOUSF010000003">
    <property type="protein sequence ID" value="MCU9613736.1"/>
    <property type="molecule type" value="Genomic_DNA"/>
</dbReference>
<dbReference type="InterPro" id="IPR020210">
    <property type="entry name" value="Uncharacterised_YpbF_TM"/>
</dbReference>
<feature type="transmembrane region" description="Helical" evidence="1">
    <location>
        <begin position="36"/>
        <end position="59"/>
    </location>
</feature>
<reference evidence="2" key="1">
    <citation type="submission" date="2022-10" db="EMBL/GenBank/DDBJ databases">
        <title>Description of Fervidibacillus gen. nov. in the family Fervidibacillaceae fam. nov. with two species, Fervidibacillus albus sp. nov., and Fervidibacillus halotolerans sp. nov., isolated from tidal flat sediments.</title>
        <authorList>
            <person name="Kwon K.K."/>
            <person name="Yang S.-H."/>
        </authorList>
    </citation>
    <scope>NUCLEOTIDE SEQUENCE</scope>
    <source>
        <strain evidence="2">JCM 19140</strain>
    </source>
</reference>
<evidence type="ECO:0000256" key="1">
    <source>
        <dbReference type="SAM" id="Phobius"/>
    </source>
</evidence>
<dbReference type="RefSeq" id="WP_263072974.1">
    <property type="nucleotide sequence ID" value="NZ_JAOUSF010000003.1"/>
</dbReference>
<keyword evidence="1" id="KW-1133">Transmembrane helix</keyword>
<sequence length="152" mass="18086">MDEVIKNLENWTDTATKEMLQGVVKKKQKFDNYKQLHLLVMWSTVSVTFCYLLFLYQNVFSVYSYSFAEMFSAFLNMEANAYLLVFTIGLFGLMNVLKKKVDKYEGEYHALRCEIIDKSKDLWKSPEAWANRHQVFEVMKVTYDINLYHENK</sequence>
<protein>
    <submittedName>
        <fullName evidence="2">YpbF family protein</fullName>
    </submittedName>
</protein>
<dbReference type="Pfam" id="PF10864">
    <property type="entry name" value="DUF2663"/>
    <property type="match status" value="1"/>
</dbReference>
<keyword evidence="1" id="KW-0812">Transmembrane</keyword>
<proteinExistence type="predicted"/>